<sequence>MCGICGIFRISGDQRVSSDVIEAMTQTLAHRGPDDRGHFVRDGVGLGFRRLSIIDLFTGNQPLANEDQTIFLVCNGEIFNHRQLREEMIARGHRFRSQTDVEVLIHLYEELGDDFLGRLNGQFAFMLFDSVRNRLFGARDQFGVAPLFYATIGRDFVFGSEIKAILAHPGIERRVDLTGLDQVLSLPGLVSPRTMFAGVSSLPPGHCITVNQHGVSTAPFWDLRFPRESEGHEQRTEASYREEIEHCLVKSVRRRLQADVPVGAYLSGGLDSSLVTSIMQANVPDPVRTFSIAFEQQLIDERQYQRIAAREFGCRHHEVELDVTAIESRLRTAIWHAECPLKETYNTASLVLSAAARAHGVPVVLSGEGADELFAGYLGYRFDAFRRARGVQRPTAAKEAELRCRVFGDATIFYEKNLTDIEAAKLALYSPALGALFPEFDFTRSDVIDTSRIKDIHPLHQRSYLDMKLRLGDHLVGDHGDRMLMANGVEGRFPFLDIEVAELACRIPPDLKLQSYQEKYILKEVARKYVPQVIVEREKYGFNAPGTPFLLRSGVEWVEQLLSPETIRRQGYFDPGAIAELKQRYAQPDFQLNVPTEDDVLMTVLTFGLFLEAFDMPDLGS</sequence>
<dbReference type="InterPro" id="IPR029055">
    <property type="entry name" value="Ntn_hydrolases_N"/>
</dbReference>
<evidence type="ECO:0000313" key="9">
    <source>
        <dbReference type="EMBL" id="UFZ08163.1"/>
    </source>
</evidence>
<keyword evidence="5" id="KW-0067">ATP-binding</keyword>
<dbReference type="InterPro" id="IPR051786">
    <property type="entry name" value="ASN_synthetase/amidase"/>
</dbReference>
<dbReference type="PROSITE" id="PS51278">
    <property type="entry name" value="GATASE_TYPE_2"/>
    <property type="match status" value="1"/>
</dbReference>
<dbReference type="InterPro" id="IPR033738">
    <property type="entry name" value="AsnB_N"/>
</dbReference>
<evidence type="ECO:0000256" key="2">
    <source>
        <dbReference type="ARBA" id="ARBA00005752"/>
    </source>
</evidence>
<name>A0ABY3RNE2_9BRAD</name>
<dbReference type="EC" id="6.3.5.4" evidence="3"/>
<dbReference type="Gene3D" id="3.60.20.10">
    <property type="entry name" value="Glutamine Phosphoribosylpyrophosphate, subunit 1, domain 1"/>
    <property type="match status" value="1"/>
</dbReference>
<proteinExistence type="inferred from homology"/>
<dbReference type="Pfam" id="PF00733">
    <property type="entry name" value="Asn_synthase"/>
    <property type="match status" value="1"/>
</dbReference>
<comment type="similarity">
    <text evidence="2">Belongs to the asparagine synthetase family.</text>
</comment>
<evidence type="ECO:0000259" key="8">
    <source>
        <dbReference type="PROSITE" id="PS51278"/>
    </source>
</evidence>
<dbReference type="Proteomes" id="UP001431010">
    <property type="component" value="Chromosome"/>
</dbReference>
<reference evidence="9" key="1">
    <citation type="journal article" date="2024" name="Antonie Van Leeuwenhoek">
        <title>Bradyrhizobium ontarionense sp. nov., a novel bacterial symbiont isolated from Aeschynomene indica (Indian jointvetch), harbours photosynthesis, nitrogen fixation and nitrous oxide (N2O) reductase genes.</title>
        <authorList>
            <person name="Bromfield E.S.P."/>
            <person name="Cloutier S."/>
        </authorList>
    </citation>
    <scope>NUCLEOTIDE SEQUENCE</scope>
    <source>
        <strain evidence="9">A19</strain>
    </source>
</reference>
<evidence type="ECO:0000256" key="1">
    <source>
        <dbReference type="ARBA" id="ARBA00005187"/>
    </source>
</evidence>
<accession>A0ABY3RNE2</accession>
<gene>
    <name evidence="9" type="primary">asnB</name>
    <name evidence="9" type="ORF">LQG66_18545</name>
</gene>
<dbReference type="PIRSF" id="PIRSF001589">
    <property type="entry name" value="Asn_synthetase_glu-h"/>
    <property type="match status" value="1"/>
</dbReference>
<keyword evidence="4" id="KW-0547">Nucleotide-binding</keyword>
<evidence type="ECO:0000256" key="3">
    <source>
        <dbReference type="ARBA" id="ARBA00012737"/>
    </source>
</evidence>
<evidence type="ECO:0000256" key="6">
    <source>
        <dbReference type="ARBA" id="ARBA00022962"/>
    </source>
</evidence>
<feature type="domain" description="Glutamine amidotransferase type-2" evidence="8">
    <location>
        <begin position="2"/>
        <end position="213"/>
    </location>
</feature>
<dbReference type="SUPFAM" id="SSF56235">
    <property type="entry name" value="N-terminal nucleophile aminohydrolases (Ntn hydrolases)"/>
    <property type="match status" value="1"/>
</dbReference>
<organism evidence="9 10">
    <name type="scientific">Bradyrhizobium ontarionense</name>
    <dbReference type="NCBI Taxonomy" id="2898149"/>
    <lineage>
        <taxon>Bacteria</taxon>
        <taxon>Pseudomonadati</taxon>
        <taxon>Pseudomonadota</taxon>
        <taxon>Alphaproteobacteria</taxon>
        <taxon>Hyphomicrobiales</taxon>
        <taxon>Nitrobacteraceae</taxon>
        <taxon>Bradyrhizobium</taxon>
    </lineage>
</organism>
<dbReference type="CDD" id="cd00712">
    <property type="entry name" value="AsnB"/>
    <property type="match status" value="1"/>
</dbReference>
<dbReference type="CDD" id="cd01991">
    <property type="entry name" value="Asn_synthase_B_C"/>
    <property type="match status" value="1"/>
</dbReference>
<dbReference type="RefSeq" id="WP_231327612.1">
    <property type="nucleotide sequence ID" value="NZ_CP088156.1"/>
</dbReference>
<dbReference type="Pfam" id="PF13537">
    <property type="entry name" value="GATase_7"/>
    <property type="match status" value="1"/>
</dbReference>
<dbReference type="EMBL" id="CP088156">
    <property type="protein sequence ID" value="UFZ08163.1"/>
    <property type="molecule type" value="Genomic_DNA"/>
</dbReference>
<dbReference type="NCBIfam" id="TIGR01536">
    <property type="entry name" value="asn_synth_AEB"/>
    <property type="match status" value="1"/>
</dbReference>
<evidence type="ECO:0000256" key="7">
    <source>
        <dbReference type="ARBA" id="ARBA00048741"/>
    </source>
</evidence>
<dbReference type="SUPFAM" id="SSF52402">
    <property type="entry name" value="Adenine nucleotide alpha hydrolases-like"/>
    <property type="match status" value="1"/>
</dbReference>
<protein>
    <recommendedName>
        <fullName evidence="3">asparagine synthase (glutamine-hydrolyzing)</fullName>
        <ecNumber evidence="3">6.3.5.4</ecNumber>
    </recommendedName>
</protein>
<keyword evidence="9" id="KW-0436">Ligase</keyword>
<evidence type="ECO:0000313" key="10">
    <source>
        <dbReference type="Proteomes" id="UP001431010"/>
    </source>
</evidence>
<dbReference type="InterPro" id="IPR006426">
    <property type="entry name" value="Asn_synth_AEB"/>
</dbReference>
<dbReference type="PANTHER" id="PTHR43284">
    <property type="entry name" value="ASPARAGINE SYNTHETASE (GLUTAMINE-HYDROLYZING)"/>
    <property type="match status" value="1"/>
</dbReference>
<dbReference type="PANTHER" id="PTHR43284:SF1">
    <property type="entry name" value="ASPARAGINE SYNTHETASE"/>
    <property type="match status" value="1"/>
</dbReference>
<keyword evidence="6" id="KW-0315">Glutamine amidotransferase</keyword>
<keyword evidence="10" id="KW-1185">Reference proteome</keyword>
<dbReference type="Gene3D" id="3.40.50.620">
    <property type="entry name" value="HUPs"/>
    <property type="match status" value="1"/>
</dbReference>
<comment type="catalytic activity">
    <reaction evidence="7">
        <text>L-aspartate + L-glutamine + ATP + H2O = L-asparagine + L-glutamate + AMP + diphosphate + H(+)</text>
        <dbReference type="Rhea" id="RHEA:12228"/>
        <dbReference type="ChEBI" id="CHEBI:15377"/>
        <dbReference type="ChEBI" id="CHEBI:15378"/>
        <dbReference type="ChEBI" id="CHEBI:29985"/>
        <dbReference type="ChEBI" id="CHEBI:29991"/>
        <dbReference type="ChEBI" id="CHEBI:30616"/>
        <dbReference type="ChEBI" id="CHEBI:33019"/>
        <dbReference type="ChEBI" id="CHEBI:58048"/>
        <dbReference type="ChEBI" id="CHEBI:58359"/>
        <dbReference type="ChEBI" id="CHEBI:456215"/>
        <dbReference type="EC" id="6.3.5.4"/>
    </reaction>
</comment>
<dbReference type="InterPro" id="IPR017932">
    <property type="entry name" value="GATase_2_dom"/>
</dbReference>
<dbReference type="GO" id="GO:0004066">
    <property type="term" value="F:asparagine synthase (glutamine-hydrolyzing) activity"/>
    <property type="evidence" value="ECO:0007669"/>
    <property type="project" value="UniProtKB-EC"/>
</dbReference>
<evidence type="ECO:0000256" key="5">
    <source>
        <dbReference type="ARBA" id="ARBA00022840"/>
    </source>
</evidence>
<dbReference type="InterPro" id="IPR001962">
    <property type="entry name" value="Asn_synthase"/>
</dbReference>
<evidence type="ECO:0000256" key="4">
    <source>
        <dbReference type="ARBA" id="ARBA00022741"/>
    </source>
</evidence>
<dbReference type="InterPro" id="IPR014729">
    <property type="entry name" value="Rossmann-like_a/b/a_fold"/>
</dbReference>
<comment type="pathway">
    <text evidence="1">Amino-acid biosynthesis; L-asparagine biosynthesis; L-asparagine from L-aspartate (L-Gln route): step 1/1.</text>
</comment>